<dbReference type="AlphaFoldDB" id="A0A7H0K0P9"/>
<dbReference type="EMBL" id="CP061032">
    <property type="protein sequence ID" value="QNP90865.1"/>
    <property type="molecule type" value="Genomic_DNA"/>
</dbReference>
<evidence type="ECO:0000313" key="3">
    <source>
        <dbReference type="Proteomes" id="UP000516235"/>
    </source>
</evidence>
<dbReference type="RefSeq" id="WP_171194432.1">
    <property type="nucleotide sequence ID" value="NZ_CP061032.1"/>
</dbReference>
<reference evidence="3 4" key="1">
    <citation type="submission" date="2020-08" db="EMBL/GenBank/DDBJ databases">
        <title>novel species in genus Corynebacterium.</title>
        <authorList>
            <person name="Zhang G."/>
        </authorList>
    </citation>
    <scope>NUCLEOTIDE SEQUENCE [LARGE SCALE GENOMIC DNA]</scope>
    <source>
        <strain evidence="2">Zg-917</strain>
        <strain evidence="3 4">zg-917</strain>
    </source>
</reference>
<keyword evidence="4" id="KW-1185">Reference proteome</keyword>
<gene>
    <name evidence="1" type="ORF">H7348_08770</name>
    <name evidence="2" type="ORF">IAU68_03620</name>
</gene>
<organism evidence="2 3">
    <name type="scientific">Corynebacterium lujinxingii</name>
    <dbReference type="NCBI Taxonomy" id="2763010"/>
    <lineage>
        <taxon>Bacteria</taxon>
        <taxon>Bacillati</taxon>
        <taxon>Actinomycetota</taxon>
        <taxon>Actinomycetes</taxon>
        <taxon>Mycobacteriales</taxon>
        <taxon>Corynebacteriaceae</taxon>
        <taxon>Corynebacterium</taxon>
    </lineage>
</organism>
<evidence type="ECO:0000313" key="2">
    <source>
        <dbReference type="EMBL" id="QNP90865.1"/>
    </source>
</evidence>
<dbReference type="Proteomes" id="UP000516235">
    <property type="component" value="Chromosome"/>
</dbReference>
<sequence>MDWKDVAEALETIANLRYEYAVQEFVGYWRERGGEFPNVVEARKFLDMKQEDAPMRIVRRLVSDVEVVE</sequence>
<protein>
    <submittedName>
        <fullName evidence="2">Uncharacterized protein</fullName>
    </submittedName>
</protein>
<dbReference type="KEGG" id="cluj:IAU68_03620"/>
<dbReference type="EMBL" id="JACMYE010000007">
    <property type="protein sequence ID" value="MBC3179391.1"/>
    <property type="molecule type" value="Genomic_DNA"/>
</dbReference>
<dbReference type="Proteomes" id="UP000642876">
    <property type="component" value="Unassembled WGS sequence"/>
</dbReference>
<evidence type="ECO:0000313" key="4">
    <source>
        <dbReference type="Proteomes" id="UP000642876"/>
    </source>
</evidence>
<name>A0A7H0K0P9_9CORY</name>
<evidence type="ECO:0000313" key="1">
    <source>
        <dbReference type="EMBL" id="MBC3179391.1"/>
    </source>
</evidence>
<accession>A0A7H0K0P9</accession>
<proteinExistence type="predicted"/>